<evidence type="ECO:0000259" key="5">
    <source>
        <dbReference type="Pfam" id="PF03372"/>
    </source>
</evidence>
<dbReference type="GO" id="GO:0006308">
    <property type="term" value="P:DNA catabolic process"/>
    <property type="evidence" value="ECO:0007669"/>
    <property type="project" value="InterPro"/>
</dbReference>
<reference evidence="6" key="1">
    <citation type="journal article" date="2023" name="G3 (Bethesda)">
        <title>Whole genome assembly and annotation of the endangered Caribbean coral Acropora cervicornis.</title>
        <authorList>
            <person name="Selwyn J.D."/>
            <person name="Vollmer S.V."/>
        </authorList>
    </citation>
    <scope>NUCLEOTIDE SEQUENCE</scope>
    <source>
        <strain evidence="6">K2</strain>
    </source>
</reference>
<evidence type="ECO:0000256" key="4">
    <source>
        <dbReference type="SAM" id="SignalP"/>
    </source>
</evidence>
<dbReference type="CDD" id="cd10282">
    <property type="entry name" value="DNase1"/>
    <property type="match status" value="1"/>
</dbReference>
<dbReference type="Pfam" id="PF03372">
    <property type="entry name" value="Exo_endo_phos"/>
    <property type="match status" value="1"/>
</dbReference>
<dbReference type="PANTHER" id="PTHR11371:SF33">
    <property type="entry name" value="ENDONUCLEASE_EXONUCLEASE_PHOSPHATASE DOMAIN-CONTAINING PROTEIN"/>
    <property type="match status" value="1"/>
</dbReference>
<dbReference type="AlphaFoldDB" id="A0AAD9PQX3"/>
<name>A0AAD9PQX3_ACRCE</name>
<keyword evidence="4" id="KW-0732">Signal</keyword>
<evidence type="ECO:0000256" key="3">
    <source>
        <dbReference type="ARBA" id="ARBA00022801"/>
    </source>
</evidence>
<dbReference type="GO" id="GO:0005634">
    <property type="term" value="C:nucleus"/>
    <property type="evidence" value="ECO:0007669"/>
    <property type="project" value="TreeGrafter"/>
</dbReference>
<dbReference type="GO" id="GO:0004530">
    <property type="term" value="F:deoxyribonuclease I activity"/>
    <property type="evidence" value="ECO:0007669"/>
    <property type="project" value="TreeGrafter"/>
</dbReference>
<keyword evidence="7" id="KW-1185">Reference proteome</keyword>
<dbReference type="GO" id="GO:0003677">
    <property type="term" value="F:DNA binding"/>
    <property type="evidence" value="ECO:0007669"/>
    <property type="project" value="TreeGrafter"/>
</dbReference>
<dbReference type="Gene3D" id="3.60.10.10">
    <property type="entry name" value="Endonuclease/exonuclease/phosphatase"/>
    <property type="match status" value="1"/>
</dbReference>
<proteinExistence type="inferred from homology"/>
<comment type="similarity">
    <text evidence="1">Belongs to the DNase I family.</text>
</comment>
<dbReference type="InterPro" id="IPR016202">
    <property type="entry name" value="DNase_I"/>
</dbReference>
<dbReference type="InterPro" id="IPR036691">
    <property type="entry name" value="Endo/exonu/phosph_ase_sf"/>
</dbReference>
<evidence type="ECO:0000256" key="2">
    <source>
        <dbReference type="ARBA" id="ARBA00022722"/>
    </source>
</evidence>
<evidence type="ECO:0000313" key="6">
    <source>
        <dbReference type="EMBL" id="KAK2547191.1"/>
    </source>
</evidence>
<gene>
    <name evidence="6" type="ORF">P5673_032964</name>
</gene>
<dbReference type="SMART" id="SM00476">
    <property type="entry name" value="DNaseIc"/>
    <property type="match status" value="1"/>
</dbReference>
<feature type="signal peptide" evidence="4">
    <location>
        <begin position="1"/>
        <end position="27"/>
    </location>
</feature>
<evidence type="ECO:0000256" key="1">
    <source>
        <dbReference type="ARBA" id="ARBA00007359"/>
    </source>
</evidence>
<dbReference type="Proteomes" id="UP001249851">
    <property type="component" value="Unassembled WGS sequence"/>
</dbReference>
<accession>A0AAD9PQX3</accession>
<dbReference type="SUPFAM" id="SSF56219">
    <property type="entry name" value="DNase I-like"/>
    <property type="match status" value="1"/>
</dbReference>
<dbReference type="PANTHER" id="PTHR11371">
    <property type="entry name" value="DEOXYRIBONUCLEASE"/>
    <property type="match status" value="1"/>
</dbReference>
<dbReference type="InterPro" id="IPR005135">
    <property type="entry name" value="Endo/exonuclease/phosphatase"/>
</dbReference>
<dbReference type="EMBL" id="JARQWQ010000205">
    <property type="protein sequence ID" value="KAK2547191.1"/>
    <property type="molecule type" value="Genomic_DNA"/>
</dbReference>
<keyword evidence="3" id="KW-0378">Hydrolase</keyword>
<sequence length="481" mass="55178">MQVILTTCKLMLCLFCFHIFSFKYLDAAKVYTSHGKDHGLTWKKQQDRFLFSKRDAYGLQHQNTNTEFSLKLAAFNVRIFGARKMATAGVPAILVKIILRYDVILIQEIRDSSGRQIKKLLELVNKASTRGQYRISISRRLGRSSSKEQYAFFYRKDVLSVNDSYVYDDGDESLGIDTFAREPYIVRFQSSFTDIKDFILVAIHTSPINAPQEIDELANVYDDVVTKFNIPDVIILGDLNAACSYFSDMDRKKNRLMTNKRFHWLITDCVDTSVTGSHCAYDRFVVAGNSMLKAIMESSARSFKFDEILGLNKTVVEYNRFRIMKSMWSQRLSPPERALKVSDHYPIEVHLYSRKTALITKTVEFTFRTRTPQTIDKKVIFRLKKNFGNFNVTTIYNDRGSIHGVTFSRNVADRKEALKAILDIKSKAYPAKVVSLEEILLAEAKIKGEWGIIKDGYSGGVKMVCEIYPSPTCWIAFVAQY</sequence>
<feature type="chain" id="PRO_5042112498" evidence="4">
    <location>
        <begin position="28"/>
        <end position="481"/>
    </location>
</feature>
<protein>
    <submittedName>
        <fullName evidence="6">Deoxyribonuclease-1</fullName>
    </submittedName>
</protein>
<dbReference type="PRINTS" id="PR00130">
    <property type="entry name" value="DNASEI"/>
</dbReference>
<reference evidence="6" key="2">
    <citation type="journal article" date="2023" name="Science">
        <title>Genomic signatures of disease resistance in endangered staghorn corals.</title>
        <authorList>
            <person name="Vollmer S.V."/>
            <person name="Selwyn J.D."/>
            <person name="Despard B.A."/>
            <person name="Roesel C.L."/>
        </authorList>
    </citation>
    <scope>NUCLEOTIDE SEQUENCE</scope>
    <source>
        <strain evidence="6">K2</strain>
    </source>
</reference>
<keyword evidence="2" id="KW-0540">Nuclease</keyword>
<evidence type="ECO:0000313" key="7">
    <source>
        <dbReference type="Proteomes" id="UP001249851"/>
    </source>
</evidence>
<organism evidence="6 7">
    <name type="scientific">Acropora cervicornis</name>
    <name type="common">Staghorn coral</name>
    <dbReference type="NCBI Taxonomy" id="6130"/>
    <lineage>
        <taxon>Eukaryota</taxon>
        <taxon>Metazoa</taxon>
        <taxon>Cnidaria</taxon>
        <taxon>Anthozoa</taxon>
        <taxon>Hexacorallia</taxon>
        <taxon>Scleractinia</taxon>
        <taxon>Astrocoeniina</taxon>
        <taxon>Acroporidae</taxon>
        <taxon>Acropora</taxon>
    </lineage>
</organism>
<comment type="caution">
    <text evidence="6">The sequence shown here is derived from an EMBL/GenBank/DDBJ whole genome shotgun (WGS) entry which is preliminary data.</text>
</comment>
<feature type="domain" description="Endonuclease/exonuclease/phosphatase" evidence="5">
    <location>
        <begin position="74"/>
        <end position="288"/>
    </location>
</feature>